<evidence type="ECO:0000256" key="1">
    <source>
        <dbReference type="SAM" id="MobiDB-lite"/>
    </source>
</evidence>
<protein>
    <submittedName>
        <fullName evidence="2">Uncharacterized protein</fullName>
    </submittedName>
</protein>
<feature type="compositionally biased region" description="Gly residues" evidence="1">
    <location>
        <begin position="81"/>
        <end position="91"/>
    </location>
</feature>
<sequence length="91" mass="9125">MAGNRVPREAVVAAGGWVRPGEGGRCGPGSLPPPPPRGGSRARPPRPAQRRTSPGAEAAAATRLALVAWSPGEGTDPRAGGNRGCLGSGFY</sequence>
<feature type="region of interest" description="Disordered" evidence="1">
    <location>
        <begin position="15"/>
        <end position="91"/>
    </location>
</feature>
<gene>
    <name evidence="2" type="ORF">MRATA1EN1_LOCUS13930</name>
</gene>
<keyword evidence="3" id="KW-1185">Reference proteome</keyword>
<reference evidence="2" key="1">
    <citation type="submission" date="2023-04" db="EMBL/GenBank/DDBJ databases">
        <authorList>
            <consortium name="ELIXIR-Norway"/>
        </authorList>
    </citation>
    <scope>NUCLEOTIDE SEQUENCE [LARGE SCALE GENOMIC DNA]</scope>
</reference>
<name>A0ABN8YUB1_RANTA</name>
<evidence type="ECO:0000313" key="2">
    <source>
        <dbReference type="EMBL" id="CAI9164968.1"/>
    </source>
</evidence>
<organism evidence="2 3">
    <name type="scientific">Rangifer tarandus platyrhynchus</name>
    <name type="common">Svalbard reindeer</name>
    <dbReference type="NCBI Taxonomy" id="3082113"/>
    <lineage>
        <taxon>Eukaryota</taxon>
        <taxon>Metazoa</taxon>
        <taxon>Chordata</taxon>
        <taxon>Craniata</taxon>
        <taxon>Vertebrata</taxon>
        <taxon>Euteleostomi</taxon>
        <taxon>Mammalia</taxon>
        <taxon>Eutheria</taxon>
        <taxon>Laurasiatheria</taxon>
        <taxon>Artiodactyla</taxon>
        <taxon>Ruminantia</taxon>
        <taxon>Pecora</taxon>
        <taxon>Cervidae</taxon>
        <taxon>Odocoileinae</taxon>
        <taxon>Rangifer</taxon>
    </lineage>
</organism>
<proteinExistence type="predicted"/>
<evidence type="ECO:0000313" key="3">
    <source>
        <dbReference type="Proteomes" id="UP001176941"/>
    </source>
</evidence>
<dbReference type="EMBL" id="OX459960">
    <property type="protein sequence ID" value="CAI9164968.1"/>
    <property type="molecule type" value="Genomic_DNA"/>
</dbReference>
<feature type="compositionally biased region" description="Low complexity" evidence="1">
    <location>
        <begin position="50"/>
        <end position="68"/>
    </location>
</feature>
<dbReference type="Proteomes" id="UP001176941">
    <property type="component" value="Chromosome 24"/>
</dbReference>
<accession>A0ABN8YUB1</accession>